<evidence type="ECO:0008006" key="3">
    <source>
        <dbReference type="Google" id="ProtNLM"/>
    </source>
</evidence>
<evidence type="ECO:0000313" key="1">
    <source>
        <dbReference type="EMBL" id="AWC92478.1"/>
    </source>
</evidence>
<evidence type="ECO:0000313" key="2">
    <source>
        <dbReference type="Proteomes" id="UP000244682"/>
    </source>
</evidence>
<gene>
    <name evidence="1" type="ORF">AM380_01855</name>
</gene>
<sequence length="801" mass="92591">MEGYSGREFIAKRIPVTFSVPPLITAGWQNAFKTMWTQTVTESDESSCIEVIQLIERWRPLQYPRITPRLLKKLVNDIYTLNLTVPGTSSDEKLRFVLIALYILMVKYGDIDIRTLLRNPFQNEENKPQAPEEQDDKLKANYAQLKRIFINDENRWSEFLMSVHYQAAAELARSELIDTPLVEAVKAKDADALERLVTMWGFAHAWNRCAARMDMTAWLETVANLPQPILSLVKQKIEYSIQDLNSNYAVNNKEDFNLSFNISLIRLINENSIGIEDFMKNQRNFIILALDELESVSDNSNREITNLLTEANQYSLIFGSSLFNDMEYAIPGSIYIHYLIENEEKWNGLKIKDMTFSDESIEDIIISALNEHNIDIFNHNIIRLIGSGSKSVYDIINRNEGIPDKIIELANKFSNNLAISDINDFRKLIFTKEWGTINQLNLYNNQTIIKQNHPTEFAAHIIAHMIGINNFSGIESYIENINNTEYEKLLTNYLSFKKSWHGITDALKNENVIPFIKNSISQLFNNGKITRLNPIYYLKNEYLILKENIKDINLMDPIISREHHLINALTIKDLELINEEVIYDLLKTKALSDTHKALHSLSKSLLDASVITDSFKLISTNIKIILEHMKDQGEKIFISPDINSFAEWYRSTLPSELSQKNYIRFIWELLDAAQQQEILTQFHDVLLEVQVSRPNRIQLIYDFGDVINFIEPGHGTSRRGIGALFALAENDATLRIWLDQQNYSFSNWPSTELQTTTKYIIEHHELFPRICKSSKYIENRMQELKTKQSSEPTGEISDSDD</sequence>
<organism evidence="1 2">
    <name type="scientific">Morganella morganii</name>
    <name type="common">Proteus morganii</name>
    <dbReference type="NCBI Taxonomy" id="582"/>
    <lineage>
        <taxon>Bacteria</taxon>
        <taxon>Pseudomonadati</taxon>
        <taxon>Pseudomonadota</taxon>
        <taxon>Gammaproteobacteria</taxon>
        <taxon>Enterobacterales</taxon>
        <taxon>Morganellaceae</taxon>
        <taxon>Morganella</taxon>
    </lineage>
</organism>
<dbReference type="EMBL" id="CP028956">
    <property type="protein sequence ID" value="AWC92478.1"/>
    <property type="molecule type" value="Genomic_DNA"/>
</dbReference>
<reference evidence="1 2" key="1">
    <citation type="submission" date="2018-04" db="EMBL/GenBank/DDBJ databases">
        <title>Whole genome sequencing of Morganella morganii AR_0133.</title>
        <authorList>
            <person name="Conlan S."/>
            <person name="Thomas P.J."/>
            <person name="Mullikin J."/>
            <person name="Frank K.M."/>
            <person name="Segre J.A."/>
        </authorList>
    </citation>
    <scope>NUCLEOTIDE SEQUENCE [LARGE SCALE GENOMIC DNA]</scope>
    <source>
        <strain evidence="1 2">AR_0133</strain>
    </source>
</reference>
<proteinExistence type="predicted"/>
<protein>
    <recommendedName>
        <fullName evidence="3">KAP NTPase domain-containing protein</fullName>
    </recommendedName>
</protein>
<dbReference type="Proteomes" id="UP000244682">
    <property type="component" value="Chromosome"/>
</dbReference>
<name>A0AAU8ZHC8_MORMO</name>
<dbReference type="AlphaFoldDB" id="A0AAU8ZHC8"/>
<accession>A0AAU8ZHC8</accession>